<dbReference type="GO" id="GO:0030170">
    <property type="term" value="F:pyridoxal phosphate binding"/>
    <property type="evidence" value="ECO:0007669"/>
    <property type="project" value="InterPro"/>
</dbReference>
<dbReference type="InterPro" id="IPR015424">
    <property type="entry name" value="PyrdxlP-dep_Trfase"/>
</dbReference>
<dbReference type="PANTHER" id="PTHR43643">
    <property type="entry name" value="HISTIDINOL-PHOSPHATE AMINOTRANSFERASE 2"/>
    <property type="match status" value="1"/>
</dbReference>
<dbReference type="Pfam" id="PF00155">
    <property type="entry name" value="Aminotran_1_2"/>
    <property type="match status" value="1"/>
</dbReference>
<proteinExistence type="inferred from homology"/>
<gene>
    <name evidence="11 13" type="primary">hisC</name>
    <name evidence="13" type="ORF">F8A88_09895</name>
</gene>
<evidence type="ECO:0000256" key="9">
    <source>
        <dbReference type="ARBA" id="ARBA00023102"/>
    </source>
</evidence>
<dbReference type="InterPro" id="IPR001917">
    <property type="entry name" value="Aminotrans_II_pyridoxalP_BS"/>
</dbReference>
<evidence type="ECO:0000256" key="3">
    <source>
        <dbReference type="ARBA" id="ARBA00007970"/>
    </source>
</evidence>
<accession>A0A6N6N249</accession>
<dbReference type="UniPathway" id="UPA00031">
    <property type="reaction ID" value="UER00012"/>
</dbReference>
<dbReference type="EMBL" id="WAIE01000003">
    <property type="protein sequence ID" value="KAB1441886.1"/>
    <property type="molecule type" value="Genomic_DNA"/>
</dbReference>
<evidence type="ECO:0000256" key="10">
    <source>
        <dbReference type="ARBA" id="ARBA00047481"/>
    </source>
</evidence>
<comment type="catalytic activity">
    <reaction evidence="10 11">
        <text>L-histidinol phosphate + 2-oxoglutarate = 3-(imidazol-4-yl)-2-oxopropyl phosphate + L-glutamate</text>
        <dbReference type="Rhea" id="RHEA:23744"/>
        <dbReference type="ChEBI" id="CHEBI:16810"/>
        <dbReference type="ChEBI" id="CHEBI:29985"/>
        <dbReference type="ChEBI" id="CHEBI:57766"/>
        <dbReference type="ChEBI" id="CHEBI:57980"/>
        <dbReference type="EC" id="2.6.1.9"/>
    </reaction>
</comment>
<dbReference type="Gene3D" id="3.40.640.10">
    <property type="entry name" value="Type I PLP-dependent aspartate aminotransferase-like (Major domain)"/>
    <property type="match status" value="1"/>
</dbReference>
<organism evidence="13 14">
    <name type="scientific">Pseudodesulfovibrio senegalensis</name>
    <dbReference type="NCBI Taxonomy" id="1721087"/>
    <lineage>
        <taxon>Bacteria</taxon>
        <taxon>Pseudomonadati</taxon>
        <taxon>Thermodesulfobacteriota</taxon>
        <taxon>Desulfovibrionia</taxon>
        <taxon>Desulfovibrionales</taxon>
        <taxon>Desulfovibrionaceae</taxon>
    </lineage>
</organism>
<dbReference type="NCBIfam" id="TIGR01141">
    <property type="entry name" value="hisC"/>
    <property type="match status" value="1"/>
</dbReference>
<comment type="subunit">
    <text evidence="4 11">Homodimer.</text>
</comment>
<keyword evidence="6 11" id="KW-0028">Amino-acid biosynthesis</keyword>
<keyword evidence="9 11" id="KW-0368">Histidine biosynthesis</keyword>
<comment type="similarity">
    <text evidence="3 11">Belongs to the class-II pyridoxal-phosphate-dependent aminotransferase family. Histidinol-phosphate aminotransferase subfamily.</text>
</comment>
<evidence type="ECO:0000256" key="5">
    <source>
        <dbReference type="ARBA" id="ARBA00022576"/>
    </source>
</evidence>
<keyword evidence="7 11" id="KW-0808">Transferase</keyword>
<dbReference type="HAMAP" id="MF_01023">
    <property type="entry name" value="HisC_aminotrans_2"/>
    <property type="match status" value="1"/>
</dbReference>
<dbReference type="Gene3D" id="3.90.1150.10">
    <property type="entry name" value="Aspartate Aminotransferase, domain 1"/>
    <property type="match status" value="1"/>
</dbReference>
<dbReference type="GO" id="GO:0004400">
    <property type="term" value="F:histidinol-phosphate transaminase activity"/>
    <property type="evidence" value="ECO:0007669"/>
    <property type="project" value="UniProtKB-UniRule"/>
</dbReference>
<dbReference type="CDD" id="cd00609">
    <property type="entry name" value="AAT_like"/>
    <property type="match status" value="1"/>
</dbReference>
<evidence type="ECO:0000313" key="13">
    <source>
        <dbReference type="EMBL" id="KAB1441886.1"/>
    </source>
</evidence>
<dbReference type="PROSITE" id="PS00599">
    <property type="entry name" value="AA_TRANSFER_CLASS_2"/>
    <property type="match status" value="1"/>
</dbReference>
<dbReference type="InterPro" id="IPR015421">
    <property type="entry name" value="PyrdxlP-dep_Trfase_major"/>
</dbReference>
<reference evidence="13 14" key="1">
    <citation type="journal article" date="2017" name="Int. J. Syst. Evol. Microbiol.">
        <title>Desulfovibrio senegalensis sp. nov., a mesophilic sulfate reducer isolated from marine sediment.</title>
        <authorList>
            <person name="Thioye A."/>
            <person name="Gam Z.B.A."/>
            <person name="Mbengue M."/>
            <person name="Cayol J.L."/>
            <person name="Joseph-Bartoli M."/>
            <person name="Toure-Kane C."/>
            <person name="Labat M."/>
        </authorList>
    </citation>
    <scope>NUCLEOTIDE SEQUENCE [LARGE SCALE GENOMIC DNA]</scope>
    <source>
        <strain evidence="13 14">DSM 101509</strain>
    </source>
</reference>
<feature type="modified residue" description="N6-(pyridoxal phosphate)lysine" evidence="11">
    <location>
        <position position="227"/>
    </location>
</feature>
<dbReference type="RefSeq" id="WP_151150978.1">
    <property type="nucleotide sequence ID" value="NZ_WAIE01000003.1"/>
</dbReference>
<dbReference type="SUPFAM" id="SSF53383">
    <property type="entry name" value="PLP-dependent transferases"/>
    <property type="match status" value="1"/>
</dbReference>
<protein>
    <recommendedName>
        <fullName evidence="11">Histidinol-phosphate aminotransferase</fullName>
        <ecNumber evidence="11">2.6.1.9</ecNumber>
    </recommendedName>
    <alternativeName>
        <fullName evidence="11">Imidazole acetol-phosphate transaminase</fullName>
    </alternativeName>
</protein>
<dbReference type="InterPro" id="IPR015422">
    <property type="entry name" value="PyrdxlP-dep_Trfase_small"/>
</dbReference>
<comment type="cofactor">
    <cofactor evidence="1 11">
        <name>pyridoxal 5'-phosphate</name>
        <dbReference type="ChEBI" id="CHEBI:597326"/>
    </cofactor>
</comment>
<dbReference type="InterPro" id="IPR004839">
    <property type="entry name" value="Aminotransferase_I/II_large"/>
</dbReference>
<evidence type="ECO:0000256" key="6">
    <source>
        <dbReference type="ARBA" id="ARBA00022605"/>
    </source>
</evidence>
<dbReference type="EC" id="2.6.1.9" evidence="11"/>
<evidence type="ECO:0000256" key="2">
    <source>
        <dbReference type="ARBA" id="ARBA00005011"/>
    </source>
</evidence>
<dbReference type="Proteomes" id="UP000438699">
    <property type="component" value="Unassembled WGS sequence"/>
</dbReference>
<feature type="domain" description="Aminotransferase class I/classII large" evidence="12">
    <location>
        <begin position="33"/>
        <end position="359"/>
    </location>
</feature>
<keyword evidence="8 11" id="KW-0663">Pyridoxal phosphate</keyword>
<dbReference type="AlphaFoldDB" id="A0A6N6N249"/>
<comment type="pathway">
    <text evidence="2 11">Amino-acid biosynthesis; L-histidine biosynthesis; L-histidine from 5-phospho-alpha-D-ribose 1-diphosphate: step 7/9.</text>
</comment>
<evidence type="ECO:0000256" key="11">
    <source>
        <dbReference type="HAMAP-Rule" id="MF_01023"/>
    </source>
</evidence>
<dbReference type="GO" id="GO:0000105">
    <property type="term" value="P:L-histidine biosynthetic process"/>
    <property type="evidence" value="ECO:0007669"/>
    <property type="project" value="UniProtKB-UniRule"/>
</dbReference>
<name>A0A6N6N249_9BACT</name>
<evidence type="ECO:0000256" key="4">
    <source>
        <dbReference type="ARBA" id="ARBA00011738"/>
    </source>
</evidence>
<keyword evidence="14" id="KW-1185">Reference proteome</keyword>
<keyword evidence="5 11" id="KW-0032">Aminotransferase</keyword>
<comment type="caution">
    <text evidence="13">The sequence shown here is derived from an EMBL/GenBank/DDBJ whole genome shotgun (WGS) entry which is preliminary data.</text>
</comment>
<evidence type="ECO:0000256" key="1">
    <source>
        <dbReference type="ARBA" id="ARBA00001933"/>
    </source>
</evidence>
<sequence length="367" mass="40766">MREFTMRPEVMDFESYTPGLTIEQIKERYGLDQVIKLASNENPLGASPVVQKVIERHAASVFRYPQNHSPRLVAELSRHLGVDESHIVVGNGSDEIIDMLIRMKCRPGMDNILCYSNSFSMYKLTARLCGVEYREVPRGDDLALPLDALAEAVDEKTAMVFVTSPDNPTGLAASVEDLSVLAGVLPENCLLVVDEAYIDFVWPPESYTPMQAYDKFSNLVVLRTFSKAYGLAGMRLGYGVMPASIADYLKRARLPFTVNLLAEEAGIAALNDEEFYHATLDAVMRGRDYLRDELEKLGCEVVPSQANFLMFTPPAPAQKLFKELLKKGVIVRPLASFGLGRSIRVNVGTESENKAFIQAMAEVLNNE</sequence>
<dbReference type="InterPro" id="IPR050106">
    <property type="entry name" value="HistidinolP_aminotransfase"/>
</dbReference>
<evidence type="ECO:0000313" key="14">
    <source>
        <dbReference type="Proteomes" id="UP000438699"/>
    </source>
</evidence>
<dbReference type="PANTHER" id="PTHR43643:SF6">
    <property type="entry name" value="HISTIDINOL-PHOSPHATE AMINOTRANSFERASE"/>
    <property type="match status" value="1"/>
</dbReference>
<evidence type="ECO:0000259" key="12">
    <source>
        <dbReference type="Pfam" id="PF00155"/>
    </source>
</evidence>
<dbReference type="InterPro" id="IPR005861">
    <property type="entry name" value="HisP_aminotrans"/>
</dbReference>
<evidence type="ECO:0000256" key="8">
    <source>
        <dbReference type="ARBA" id="ARBA00022898"/>
    </source>
</evidence>
<evidence type="ECO:0000256" key="7">
    <source>
        <dbReference type="ARBA" id="ARBA00022679"/>
    </source>
</evidence>
<dbReference type="OrthoDB" id="9813612at2"/>